<dbReference type="Pfam" id="PF00616">
    <property type="entry name" value="RasGAP"/>
    <property type="match status" value="2"/>
</dbReference>
<feature type="compositionally biased region" description="Low complexity" evidence="2">
    <location>
        <begin position="994"/>
        <end position="1008"/>
    </location>
</feature>
<dbReference type="Gene3D" id="1.10.506.10">
    <property type="entry name" value="GTPase Activation - p120gap, domain 1"/>
    <property type="match status" value="1"/>
</dbReference>
<feature type="domain" description="Ras-GAP" evidence="3">
    <location>
        <begin position="552"/>
        <end position="768"/>
    </location>
</feature>
<dbReference type="PANTHER" id="PTHR10194">
    <property type="entry name" value="RAS GTPASE-ACTIVATING PROTEINS"/>
    <property type="match status" value="1"/>
</dbReference>
<evidence type="ECO:0000256" key="1">
    <source>
        <dbReference type="ARBA" id="ARBA00022468"/>
    </source>
</evidence>
<dbReference type="PROSITE" id="PS00509">
    <property type="entry name" value="RAS_GTPASE_ACTIV_1"/>
    <property type="match status" value="1"/>
</dbReference>
<evidence type="ECO:0000256" key="2">
    <source>
        <dbReference type="SAM" id="MobiDB-lite"/>
    </source>
</evidence>
<dbReference type="SMART" id="SM00323">
    <property type="entry name" value="RasGAP"/>
    <property type="match status" value="1"/>
</dbReference>
<organism evidence="4 5">
    <name type="scientific">Carpinus fangiana</name>
    <dbReference type="NCBI Taxonomy" id="176857"/>
    <lineage>
        <taxon>Eukaryota</taxon>
        <taxon>Viridiplantae</taxon>
        <taxon>Streptophyta</taxon>
        <taxon>Embryophyta</taxon>
        <taxon>Tracheophyta</taxon>
        <taxon>Spermatophyta</taxon>
        <taxon>Magnoliopsida</taxon>
        <taxon>eudicotyledons</taxon>
        <taxon>Gunneridae</taxon>
        <taxon>Pentapetalae</taxon>
        <taxon>rosids</taxon>
        <taxon>fabids</taxon>
        <taxon>Fagales</taxon>
        <taxon>Betulaceae</taxon>
        <taxon>Carpinus</taxon>
    </lineage>
</organism>
<dbReference type="InterPro" id="IPR023152">
    <property type="entry name" value="RasGAP_CS"/>
</dbReference>
<feature type="region of interest" description="Disordered" evidence="2">
    <location>
        <begin position="817"/>
        <end position="838"/>
    </location>
</feature>
<comment type="caution">
    <text evidence="4">The sequence shown here is derived from an EMBL/GenBank/DDBJ whole genome shotgun (WGS) entry which is preliminary data.</text>
</comment>
<dbReference type="InterPro" id="IPR039360">
    <property type="entry name" value="Ras_GTPase"/>
</dbReference>
<dbReference type="CDD" id="cd05137">
    <property type="entry name" value="RasGAP_CLA2_BUD2"/>
    <property type="match status" value="1"/>
</dbReference>
<feature type="compositionally biased region" description="Low complexity" evidence="2">
    <location>
        <begin position="819"/>
        <end position="835"/>
    </location>
</feature>
<gene>
    <name evidence="4" type="ORF">FH972_021447</name>
</gene>
<dbReference type="GO" id="GO:0005096">
    <property type="term" value="F:GTPase activator activity"/>
    <property type="evidence" value="ECO:0007669"/>
    <property type="project" value="UniProtKB-KW"/>
</dbReference>
<keyword evidence="5" id="KW-1185">Reference proteome</keyword>
<dbReference type="OrthoDB" id="775356at2759"/>
<name>A0A5N6KPP7_9ROSI</name>
<feature type="region of interest" description="Disordered" evidence="2">
    <location>
        <begin position="986"/>
        <end position="1104"/>
    </location>
</feature>
<reference evidence="4 5" key="1">
    <citation type="submission" date="2019-06" db="EMBL/GenBank/DDBJ databases">
        <title>A chromosomal-level reference genome of Carpinus fangiana (Coryloideae, Betulaceae).</title>
        <authorList>
            <person name="Yang X."/>
            <person name="Wang Z."/>
            <person name="Zhang L."/>
            <person name="Hao G."/>
            <person name="Liu J."/>
            <person name="Yang Y."/>
        </authorList>
    </citation>
    <scope>NUCLEOTIDE SEQUENCE [LARGE SCALE GENOMIC DNA]</scope>
    <source>
        <strain evidence="4">Cfa_2016G</strain>
        <tissue evidence="4">Leaf</tissue>
    </source>
</reference>
<proteinExistence type="predicted"/>
<feature type="compositionally biased region" description="Basic and acidic residues" evidence="2">
    <location>
        <begin position="457"/>
        <end position="467"/>
    </location>
</feature>
<accession>A0A5N6KPP7</accession>
<dbReference type="PANTHER" id="PTHR10194:SF60">
    <property type="entry name" value="RAS GTPASE-ACTIVATING PROTEIN RASKOL"/>
    <property type="match status" value="1"/>
</dbReference>
<dbReference type="InterPro" id="IPR001936">
    <property type="entry name" value="RasGAP_dom"/>
</dbReference>
<sequence>MAGLFSKARPRTSHVALADNDQLQRDSQTLTAAAAMTPADSRDMLNLMRTARGRAQGDLSFRQARLFNSPWKDSYCYINVESRSLRYETTSATGDGASEFETLIADLRACAVHAWYDTSSKRATLHLASADGAAELDLRPKNDSQFSRWFAALLCWHPLRRGQDLHSTVKTLLPAPLANPFAGEAQDRPLRQLTPDDENTILKRDKALLINADSSSSTTSRRSLDDKNIDVTCVIRGNGELSIHAFNGASVLATVTLDQVPRSAIQRLSKTVFDRDRVLAIYPQYVKVSEACSRLRPIYLAFPSRGLYEAWFVLLRSSAAPELYGSQKLKSSDPYTLSDGKSGAAGSRVAPLLRIEQSLDVRVTKAKFREAFDASEKQSGAAARRFLLPASYYAEILLDEHVKARTVVRSDLRGNLFWNEIHSFQDLPSLLRSLTVRIKKLDHTALDNVDQNSSNKGHRENGGRRDQSPLPLTDEVCGEVVIDMNELQTTKEGDKTWHMTDVYGSRVGELTMSIEHRKQDILMEHEYHQMFDYLQDFSNSMTLKICNHIPSQLPRLADGFLNVFQTADRAGEWLQSLVEAEIFDKHPRRPVAEEAVPGAPTTPRNDSQAFILFRGTSLLSKAFDTYMKRCGECYLEETIGERMREIKAADIDCEVDPSKLPSTGDILTNWQQLVSVTKSVWTLIYKSASRCPKELRLIFRHIRNCAQQRYGDETRSVIYTSVSGFLFLRFFCAAILSPRTFGLIKGEPTERTKRTFTLVAKSLQGLANKTTFGKKESWMAPMDDFCSKYRDQFEEYIDIVCARAQDDHANLSSNEDIISPASTTASPSSKQSKPANGKIEVSQLEPHLEDLSFSYTTGPLAAMTRRLAPIAREGYLSLPFLIDPARNLAALVDVWLDHVDAGGKPTESVLIGMDSDLSRFHRLCLRLRQKTQAHAEHIDQAADPDGGTAGIAQQKWVIIAELIEAKPAWFWRQPLVDTLDTKQATNGRSFLPIRPGSAPQRPASASQAKTSEKGKQRANTISKTQGKEEGGSRRSSMLDVSSKPAITPQTSNADMARIGRPSSRTSARSNGATSKVMTSGKANGKKKSPPRKAEDNAMRKLGWI</sequence>
<dbReference type="Proteomes" id="UP000327013">
    <property type="component" value="Unassembled WGS sequence"/>
</dbReference>
<dbReference type="EMBL" id="VIBQ01000009">
    <property type="protein sequence ID" value="KAB8337143.1"/>
    <property type="molecule type" value="Genomic_DNA"/>
</dbReference>
<feature type="region of interest" description="Disordered" evidence="2">
    <location>
        <begin position="448"/>
        <end position="471"/>
    </location>
</feature>
<dbReference type="SUPFAM" id="SSF48350">
    <property type="entry name" value="GTPase activation domain, GAP"/>
    <property type="match status" value="1"/>
</dbReference>
<keyword evidence="1" id="KW-0343">GTPase activation</keyword>
<evidence type="ECO:0000313" key="5">
    <source>
        <dbReference type="Proteomes" id="UP000327013"/>
    </source>
</evidence>
<evidence type="ECO:0000259" key="3">
    <source>
        <dbReference type="PROSITE" id="PS50018"/>
    </source>
</evidence>
<dbReference type="AlphaFoldDB" id="A0A5N6KPP7"/>
<protein>
    <recommendedName>
        <fullName evidence="3">Ras-GAP domain-containing protein</fullName>
    </recommendedName>
</protein>
<dbReference type="PROSITE" id="PS50018">
    <property type="entry name" value="RAS_GTPASE_ACTIV_2"/>
    <property type="match status" value="1"/>
</dbReference>
<dbReference type="InterPro" id="IPR008936">
    <property type="entry name" value="Rho_GTPase_activation_prot"/>
</dbReference>
<evidence type="ECO:0000313" key="4">
    <source>
        <dbReference type="EMBL" id="KAB8337143.1"/>
    </source>
</evidence>
<feature type="compositionally biased region" description="Polar residues" evidence="2">
    <location>
        <begin position="1062"/>
        <end position="1081"/>
    </location>
</feature>